<proteinExistence type="predicted"/>
<dbReference type="AlphaFoldDB" id="A0A816FJE5"/>
<feature type="region of interest" description="Disordered" evidence="1">
    <location>
        <begin position="689"/>
        <end position="713"/>
    </location>
</feature>
<reference evidence="2" key="1">
    <citation type="submission" date="2021-02" db="EMBL/GenBank/DDBJ databases">
        <authorList>
            <person name="Nowell W R."/>
        </authorList>
    </citation>
    <scope>NUCLEOTIDE SEQUENCE</scope>
</reference>
<evidence type="ECO:0000313" key="2">
    <source>
        <dbReference type="EMBL" id="CAF1662329.1"/>
    </source>
</evidence>
<name>A0A816FJE5_9BILA</name>
<feature type="compositionally biased region" description="Basic and acidic residues" evidence="1">
    <location>
        <begin position="691"/>
        <end position="704"/>
    </location>
</feature>
<sequence length="834" mass="97613">MDISKSDVEFLLDLFKHIPPSHVALFLRLIRLYPMNIVNDSMKREQNILAIINETISTDYKANIWPKIMSINRIPELVEQVLLSNEDERLVAAIAKLQLRFEFQPHRFIIHQLVPAGTTCFICHNRLGEPKFDELSNIITRENIYSCVMYKKECCDLIYKYGHVRNRRTRERFVTPDVIFNQKLLHLFDHVVYECQLLVAFTNLFHEAATSFQSYSNATNSKIDQNRNSNSESVVWNKLNPKFFSVVCSYHLIVSFIILCSFRLQTWTWFEICRYLFFMTDLTMIQIPDIIQRLSHDLYYEVNTIFFYELFVKFWSHHNQAQSCQCQPKDQCTEQEKCKQYCELHYKYGLELNIPQNLNIEKALELDQLAEEFDDNDICTVHRDNDDTKHKRRTAGFMAVVSNCNVIIGWGESVRSEGMRRWIYQLLKILYLGGKLPPAAAYDSACTFIAYLRNQYGVSIQSSSYADELMHKKYCIDRFHRRNHVRPECKTILSCEYEQNKPYFDNQNTQETFIQPSFHDRQPNAFTSSPDIRSILHLHDRIPFTKLTEPRPDNHVDNEFNLKLPNSKQMNLIEPPRADHIVNQLGSESKSSIHVNIYFQPCLTQTKLFFHSMNLSEPPLARPIENEPDIESKNTNQINLAEPPRAHRILNELGLGWKKSNQINFPEPPPARRIENELAFEWGKSNQIEPSRAHRIENEPRLESKNSNQLNLPEPPLADRIEYQLGLQSKNSNQIYLTEPPRAHRIQNELCVESKKLNQIHLAEAPCAGRFEYELGFESNHSIQINPAELRHDVHVCDQSFSELHYRNHKLANYTNGKKNSAHVHELFTSSNSA</sequence>
<evidence type="ECO:0000256" key="1">
    <source>
        <dbReference type="SAM" id="MobiDB-lite"/>
    </source>
</evidence>
<gene>
    <name evidence="2" type="ORF">KQP761_LOCUS32358</name>
</gene>
<dbReference type="Proteomes" id="UP000663834">
    <property type="component" value="Unassembled WGS sequence"/>
</dbReference>
<accession>A0A816FJE5</accession>
<dbReference type="EMBL" id="CAJNOW010018018">
    <property type="protein sequence ID" value="CAF1662329.1"/>
    <property type="molecule type" value="Genomic_DNA"/>
</dbReference>
<organism evidence="2 3">
    <name type="scientific">Rotaria magnacalcarata</name>
    <dbReference type="NCBI Taxonomy" id="392030"/>
    <lineage>
        <taxon>Eukaryota</taxon>
        <taxon>Metazoa</taxon>
        <taxon>Spiralia</taxon>
        <taxon>Gnathifera</taxon>
        <taxon>Rotifera</taxon>
        <taxon>Eurotatoria</taxon>
        <taxon>Bdelloidea</taxon>
        <taxon>Philodinida</taxon>
        <taxon>Philodinidae</taxon>
        <taxon>Rotaria</taxon>
    </lineage>
</organism>
<comment type="caution">
    <text evidence="2">The sequence shown here is derived from an EMBL/GenBank/DDBJ whole genome shotgun (WGS) entry which is preliminary data.</text>
</comment>
<evidence type="ECO:0000313" key="3">
    <source>
        <dbReference type="Proteomes" id="UP000663834"/>
    </source>
</evidence>
<dbReference type="OrthoDB" id="10670670at2759"/>
<protein>
    <submittedName>
        <fullName evidence="2">Uncharacterized protein</fullName>
    </submittedName>
</protein>